<keyword evidence="3" id="KW-1185">Reference proteome</keyword>
<feature type="compositionally biased region" description="Basic and acidic residues" evidence="1">
    <location>
        <begin position="492"/>
        <end position="501"/>
    </location>
</feature>
<evidence type="ECO:0000313" key="3">
    <source>
        <dbReference type="Proteomes" id="UP000245783"/>
    </source>
</evidence>
<feature type="compositionally biased region" description="Pro residues" evidence="1">
    <location>
        <begin position="647"/>
        <end position="656"/>
    </location>
</feature>
<feature type="compositionally biased region" description="Low complexity" evidence="1">
    <location>
        <begin position="284"/>
        <end position="295"/>
    </location>
</feature>
<dbReference type="GeneID" id="37031967"/>
<proteinExistence type="predicted"/>
<name>A0A316W2A5_9BASI</name>
<evidence type="ECO:0000256" key="1">
    <source>
        <dbReference type="SAM" id="MobiDB-lite"/>
    </source>
</evidence>
<protein>
    <submittedName>
        <fullName evidence="2">Uncharacterized protein</fullName>
    </submittedName>
</protein>
<organism evidence="2 3">
    <name type="scientific">Ceraceosorus guamensis</name>
    <dbReference type="NCBI Taxonomy" id="1522189"/>
    <lineage>
        <taxon>Eukaryota</taxon>
        <taxon>Fungi</taxon>
        <taxon>Dikarya</taxon>
        <taxon>Basidiomycota</taxon>
        <taxon>Ustilaginomycotina</taxon>
        <taxon>Exobasidiomycetes</taxon>
        <taxon>Ceraceosorales</taxon>
        <taxon>Ceraceosoraceae</taxon>
        <taxon>Ceraceosorus</taxon>
    </lineage>
</organism>
<feature type="region of interest" description="Disordered" evidence="1">
    <location>
        <begin position="32"/>
        <end position="76"/>
    </location>
</feature>
<feature type="region of interest" description="Disordered" evidence="1">
    <location>
        <begin position="131"/>
        <end position="246"/>
    </location>
</feature>
<dbReference type="InParanoid" id="A0A316W2A5"/>
<feature type="compositionally biased region" description="Basic and acidic residues" evidence="1">
    <location>
        <begin position="510"/>
        <end position="530"/>
    </location>
</feature>
<feature type="region of interest" description="Disordered" evidence="1">
    <location>
        <begin position="402"/>
        <end position="530"/>
    </location>
</feature>
<gene>
    <name evidence="2" type="ORF">IE81DRAFT_112190</name>
</gene>
<feature type="compositionally biased region" description="Polar residues" evidence="1">
    <location>
        <begin position="57"/>
        <end position="76"/>
    </location>
</feature>
<dbReference type="Proteomes" id="UP000245783">
    <property type="component" value="Unassembled WGS sequence"/>
</dbReference>
<feature type="compositionally biased region" description="Low complexity" evidence="1">
    <location>
        <begin position="417"/>
        <end position="428"/>
    </location>
</feature>
<feature type="compositionally biased region" description="Low complexity" evidence="1">
    <location>
        <begin position="803"/>
        <end position="830"/>
    </location>
</feature>
<feature type="region of interest" description="Disordered" evidence="1">
    <location>
        <begin position="92"/>
        <end position="116"/>
    </location>
</feature>
<feature type="compositionally biased region" description="Basic and acidic residues" evidence="1">
    <location>
        <begin position="726"/>
        <end position="748"/>
    </location>
</feature>
<feature type="compositionally biased region" description="Polar residues" evidence="1">
    <location>
        <begin position="447"/>
        <end position="460"/>
    </location>
</feature>
<dbReference type="AlphaFoldDB" id="A0A316W2A5"/>
<feature type="region of interest" description="Disordered" evidence="1">
    <location>
        <begin position="635"/>
        <end position="658"/>
    </location>
</feature>
<accession>A0A316W2A5</accession>
<feature type="compositionally biased region" description="Polar residues" evidence="1">
    <location>
        <begin position="296"/>
        <end position="314"/>
    </location>
</feature>
<evidence type="ECO:0000313" key="2">
    <source>
        <dbReference type="EMBL" id="PWN42903.1"/>
    </source>
</evidence>
<dbReference type="EMBL" id="KZ819375">
    <property type="protein sequence ID" value="PWN42903.1"/>
    <property type="molecule type" value="Genomic_DNA"/>
</dbReference>
<feature type="compositionally biased region" description="Low complexity" evidence="1">
    <location>
        <begin position="141"/>
        <end position="155"/>
    </location>
</feature>
<feature type="region of interest" description="Disordered" evidence="1">
    <location>
        <begin position="275"/>
        <end position="314"/>
    </location>
</feature>
<feature type="region of interest" description="Disordered" evidence="1">
    <location>
        <begin position="701"/>
        <end position="830"/>
    </location>
</feature>
<dbReference type="RefSeq" id="XP_025370063.1">
    <property type="nucleotide sequence ID" value="XM_025510097.1"/>
</dbReference>
<reference evidence="2 3" key="1">
    <citation type="journal article" date="2018" name="Mol. Biol. Evol.">
        <title>Broad Genomic Sampling Reveals a Smut Pathogenic Ancestry of the Fungal Clade Ustilaginomycotina.</title>
        <authorList>
            <person name="Kijpornyongpan T."/>
            <person name="Mondo S.J."/>
            <person name="Barry K."/>
            <person name="Sandor L."/>
            <person name="Lee J."/>
            <person name="Lipzen A."/>
            <person name="Pangilinan J."/>
            <person name="LaButti K."/>
            <person name="Hainaut M."/>
            <person name="Henrissat B."/>
            <person name="Grigoriev I.V."/>
            <person name="Spatafora J.W."/>
            <person name="Aime M.C."/>
        </authorList>
    </citation>
    <scope>NUCLEOTIDE SEQUENCE [LARGE SCALE GENOMIC DNA]</scope>
    <source>
        <strain evidence="2 3">MCA 4658</strain>
    </source>
</reference>
<sequence>MRVPNVPDDLEAEAEKRARLVTNNSSLSRLFRSASSAAQDGASTPQQVEHAVRKSESGTSIHHATRSTSSLENVHNDNGQSYGLWRSLSTRLFGGPPQNRRLRSIGVTPTGERQARRQAALKDRRAAIAQSRRGANIHPQTHTPHTTSTIASSSTLEDSTPAAQGTYARQHVAERISLDSSVPRRRLHDERGDSHIDRFTSRSRYENELSGHTKIDETMQRSRAGGVSVKDLTDQDGETASHMADRRLERRSQHIWSTLERRFTPDEVERLRRMTSGINRLGESSSSSMTRSRSSAQGQNYDGHTSPAGSLTRIHQNSYPSRLQTTTQAYTPGLGWFAHRTSSATARDRRHGAVAAAVGAQVDRSRQQELDRLNHLDSGFSHPDHEYPRFRSDADIAALHGWHHTPSTSRSPIAPDSPQSGRRASSSSTPYERLMASHGGRHGEPHTVSTSSTQTESGNLRPNRGASPGSGSTPYERLMASYGESSVHSIHRGQEQLRENARPVTRHGRPKMDLDSHDVPHHQEEDDGRMEGQLHPAAWRVDEMTGDSANDIHHEMAHGVRAERHPDFVHKPGATGWALSKHRLSRRNSGDDIARVKGEDGRRDFSSSQAKLALEKRGLLGELFGCFRSSSGCGVGSYSRKAQQPHTPGPSEPGFPKPAEWARAELHTGDVPRRLEPQKSFDVKGLPMYAKLQQWRAEESAALGKGKATMPSSSHSPPRASLAEASHGEWRDDPDTMIVHKDSLRERTSTSQRRALPSEQAGSSAPTHTRRPSFDPDSIYIHKSMLPEVPHNLAGDPRMMLHSGSLRQLQGSSSGRRSFSRSSSRSSRGG</sequence>
<feature type="compositionally biased region" description="Basic and acidic residues" evidence="1">
    <location>
        <begin position="187"/>
        <end position="220"/>
    </location>
</feature>